<evidence type="ECO:0000313" key="12">
    <source>
        <dbReference type="Proteomes" id="UP000176185"/>
    </source>
</evidence>
<evidence type="ECO:0000256" key="7">
    <source>
        <dbReference type="ARBA" id="ARBA00022741"/>
    </source>
</evidence>
<name>A0A1F4XHT3_9BACT</name>
<evidence type="ECO:0000256" key="2">
    <source>
        <dbReference type="ARBA" id="ARBA00007599"/>
    </source>
</evidence>
<keyword evidence="11" id="KW-0808">Transferase</keyword>
<keyword evidence="4" id="KW-0963">Cytoplasm</keyword>
<organism evidence="11 12">
    <name type="scientific">Candidatus Adlerbacteria bacterium RIFCSPLOWO2_01_FULL_51_16</name>
    <dbReference type="NCBI Taxonomy" id="1797243"/>
    <lineage>
        <taxon>Bacteria</taxon>
        <taxon>Candidatus Adleribacteriota</taxon>
    </lineage>
</organism>
<gene>
    <name evidence="11" type="ORF">A2943_00905</name>
</gene>
<proteinExistence type="inferred from homology"/>
<dbReference type="GO" id="GO:0046872">
    <property type="term" value="F:metal ion binding"/>
    <property type="evidence" value="ECO:0007669"/>
    <property type="project" value="UniProtKB-KW"/>
</dbReference>
<dbReference type="Gene3D" id="3.40.50.300">
    <property type="entry name" value="P-loop containing nucleotide triphosphate hydrolases"/>
    <property type="match status" value="1"/>
</dbReference>
<accession>A0A1F4XHT3</accession>
<evidence type="ECO:0000256" key="3">
    <source>
        <dbReference type="ARBA" id="ARBA00019010"/>
    </source>
</evidence>
<dbReference type="Pfam" id="PF02367">
    <property type="entry name" value="TsaE"/>
    <property type="match status" value="1"/>
</dbReference>
<dbReference type="GO" id="GO:0016740">
    <property type="term" value="F:transferase activity"/>
    <property type="evidence" value="ECO:0007669"/>
    <property type="project" value="UniProtKB-KW"/>
</dbReference>
<dbReference type="AlphaFoldDB" id="A0A1F4XHT3"/>
<keyword evidence="7" id="KW-0547">Nucleotide-binding</keyword>
<dbReference type="EMBL" id="MEWX01000003">
    <property type="protein sequence ID" value="OGC81189.1"/>
    <property type="molecule type" value="Genomic_DNA"/>
</dbReference>
<comment type="similarity">
    <text evidence="2">Belongs to the TsaE family.</text>
</comment>
<evidence type="ECO:0000256" key="8">
    <source>
        <dbReference type="ARBA" id="ARBA00022840"/>
    </source>
</evidence>
<protein>
    <recommendedName>
        <fullName evidence="3">tRNA threonylcarbamoyladenosine biosynthesis protein TsaE</fullName>
    </recommendedName>
    <alternativeName>
        <fullName evidence="10">t(6)A37 threonylcarbamoyladenosine biosynthesis protein TsaE</fullName>
    </alternativeName>
</protein>
<keyword evidence="6" id="KW-0479">Metal-binding</keyword>
<evidence type="ECO:0000256" key="9">
    <source>
        <dbReference type="ARBA" id="ARBA00022842"/>
    </source>
</evidence>
<dbReference type="CDD" id="cd02019">
    <property type="entry name" value="NK"/>
    <property type="match status" value="1"/>
</dbReference>
<reference evidence="11 12" key="1">
    <citation type="journal article" date="2016" name="Nat. Commun.">
        <title>Thousands of microbial genomes shed light on interconnected biogeochemical processes in an aquifer system.</title>
        <authorList>
            <person name="Anantharaman K."/>
            <person name="Brown C.T."/>
            <person name="Hug L.A."/>
            <person name="Sharon I."/>
            <person name="Castelle C.J."/>
            <person name="Probst A.J."/>
            <person name="Thomas B.C."/>
            <person name="Singh A."/>
            <person name="Wilkins M.J."/>
            <person name="Karaoz U."/>
            <person name="Brodie E.L."/>
            <person name="Williams K.H."/>
            <person name="Hubbard S.S."/>
            <person name="Banfield J.F."/>
        </authorList>
    </citation>
    <scope>NUCLEOTIDE SEQUENCE [LARGE SCALE GENOMIC DNA]</scope>
</reference>
<dbReference type="Proteomes" id="UP000176185">
    <property type="component" value="Unassembled WGS sequence"/>
</dbReference>
<dbReference type="STRING" id="1797243.A2943_00905"/>
<dbReference type="PANTHER" id="PTHR33540:SF2">
    <property type="entry name" value="TRNA THREONYLCARBAMOYLADENOSINE BIOSYNTHESIS PROTEIN TSAE"/>
    <property type="match status" value="1"/>
</dbReference>
<evidence type="ECO:0000256" key="1">
    <source>
        <dbReference type="ARBA" id="ARBA00004496"/>
    </source>
</evidence>
<keyword evidence="8" id="KW-0067">ATP-binding</keyword>
<dbReference type="SUPFAM" id="SSF52540">
    <property type="entry name" value="P-loop containing nucleoside triphosphate hydrolases"/>
    <property type="match status" value="1"/>
</dbReference>
<evidence type="ECO:0000256" key="10">
    <source>
        <dbReference type="ARBA" id="ARBA00032441"/>
    </source>
</evidence>
<comment type="subcellular location">
    <subcellularLocation>
        <location evidence="1">Cytoplasm</location>
    </subcellularLocation>
</comment>
<evidence type="ECO:0000256" key="6">
    <source>
        <dbReference type="ARBA" id="ARBA00022723"/>
    </source>
</evidence>
<comment type="caution">
    <text evidence="11">The sequence shown here is derived from an EMBL/GenBank/DDBJ whole genome shotgun (WGS) entry which is preliminary data.</text>
</comment>
<sequence length="148" mass="16277">MQKVPREGLPGFVRGVLGTLPAKNTGATFVALSGELGAGKTTFVQTLAKELGVKEIVQSPTYVLMKRYDISYRQFRALIHIDLYRLEKPEELVALQLDTVLNDPHNLICIEWPERAGPPAGGLLPKPDLTIKFSSDGADEGERYIEAV</sequence>
<dbReference type="InterPro" id="IPR027417">
    <property type="entry name" value="P-loop_NTPase"/>
</dbReference>
<keyword evidence="5" id="KW-0819">tRNA processing</keyword>
<evidence type="ECO:0000313" key="11">
    <source>
        <dbReference type="EMBL" id="OGC81189.1"/>
    </source>
</evidence>
<dbReference type="GO" id="GO:0002949">
    <property type="term" value="P:tRNA threonylcarbamoyladenosine modification"/>
    <property type="evidence" value="ECO:0007669"/>
    <property type="project" value="InterPro"/>
</dbReference>
<keyword evidence="9" id="KW-0460">Magnesium</keyword>
<dbReference type="GO" id="GO:0005524">
    <property type="term" value="F:ATP binding"/>
    <property type="evidence" value="ECO:0007669"/>
    <property type="project" value="UniProtKB-KW"/>
</dbReference>
<evidence type="ECO:0000256" key="4">
    <source>
        <dbReference type="ARBA" id="ARBA00022490"/>
    </source>
</evidence>
<dbReference type="PANTHER" id="PTHR33540">
    <property type="entry name" value="TRNA THREONYLCARBAMOYLADENOSINE BIOSYNTHESIS PROTEIN TSAE"/>
    <property type="match status" value="1"/>
</dbReference>
<dbReference type="NCBIfam" id="TIGR00150">
    <property type="entry name" value="T6A_YjeE"/>
    <property type="match status" value="1"/>
</dbReference>
<evidence type="ECO:0000256" key="5">
    <source>
        <dbReference type="ARBA" id="ARBA00022694"/>
    </source>
</evidence>
<dbReference type="InterPro" id="IPR003442">
    <property type="entry name" value="T6A_TsaE"/>
</dbReference>
<dbReference type="GO" id="GO:0005737">
    <property type="term" value="C:cytoplasm"/>
    <property type="evidence" value="ECO:0007669"/>
    <property type="project" value="UniProtKB-SubCell"/>
</dbReference>